<dbReference type="RefSeq" id="WP_036386858.1">
    <property type="nucleotide sequence ID" value="NZ_CP028519.1"/>
</dbReference>
<proteinExistence type="predicted"/>
<protein>
    <recommendedName>
        <fullName evidence="5">Lipoprotein</fullName>
    </recommendedName>
</protein>
<dbReference type="EMBL" id="CP028519">
    <property type="protein sequence ID" value="AVY93806.1"/>
    <property type="molecule type" value="Genomic_DNA"/>
</dbReference>
<dbReference type="Proteomes" id="UP000244173">
    <property type="component" value="Chromosome"/>
</dbReference>
<gene>
    <name evidence="3" type="ORF">DAI18_06925</name>
</gene>
<reference evidence="3 4" key="1">
    <citation type="submission" date="2018-04" db="EMBL/GenBank/DDBJ databases">
        <title>Denitrifier Microvirgula.</title>
        <authorList>
            <person name="Anderson E."/>
            <person name="Jang J."/>
            <person name="Ishii S."/>
        </authorList>
    </citation>
    <scope>NUCLEOTIDE SEQUENCE [LARGE SCALE GENOMIC DNA]</scope>
    <source>
        <strain evidence="3 4">BE2.4</strain>
    </source>
</reference>
<organism evidence="3 4">
    <name type="scientific">Microvirgula aerodenitrificans</name>
    <dbReference type="NCBI Taxonomy" id="57480"/>
    <lineage>
        <taxon>Bacteria</taxon>
        <taxon>Pseudomonadati</taxon>
        <taxon>Pseudomonadota</taxon>
        <taxon>Betaproteobacteria</taxon>
        <taxon>Neisseriales</taxon>
        <taxon>Aquaspirillaceae</taxon>
        <taxon>Microvirgula</taxon>
    </lineage>
</organism>
<dbReference type="InterPro" id="IPR021793">
    <property type="entry name" value="Oprl"/>
</dbReference>
<keyword evidence="2" id="KW-0732">Signal</keyword>
<evidence type="ECO:0000256" key="1">
    <source>
        <dbReference type="SAM" id="MobiDB-lite"/>
    </source>
</evidence>
<feature type="chain" id="PRO_5015583747" description="Lipoprotein" evidence="2">
    <location>
        <begin position="23"/>
        <end position="83"/>
    </location>
</feature>
<dbReference type="Pfam" id="PF11839">
    <property type="entry name" value="Alanine_zipper"/>
    <property type="match status" value="1"/>
</dbReference>
<dbReference type="AlphaFoldDB" id="A0A2S0P8X0"/>
<evidence type="ECO:0008006" key="5">
    <source>
        <dbReference type="Google" id="ProtNLM"/>
    </source>
</evidence>
<name>A0A2S0P8X0_9NEIS</name>
<dbReference type="PROSITE" id="PS51257">
    <property type="entry name" value="PROKAR_LIPOPROTEIN"/>
    <property type="match status" value="1"/>
</dbReference>
<keyword evidence="4" id="KW-1185">Reference proteome</keyword>
<feature type="region of interest" description="Disordered" evidence="1">
    <location>
        <begin position="52"/>
        <end position="83"/>
    </location>
</feature>
<sequence length="83" mass="8708">MDLKSYTGLMSVCLVLGLSACATDGATKAEVQHAQATADQALSTANQALNQANDASAKADQAMSTSNQTREQLQRMGQKGMMK</sequence>
<evidence type="ECO:0000256" key="2">
    <source>
        <dbReference type="SAM" id="SignalP"/>
    </source>
</evidence>
<dbReference type="KEGG" id="maer:DAI18_06925"/>
<evidence type="ECO:0000313" key="4">
    <source>
        <dbReference type="Proteomes" id="UP000244173"/>
    </source>
</evidence>
<evidence type="ECO:0000313" key="3">
    <source>
        <dbReference type="EMBL" id="AVY93806.1"/>
    </source>
</evidence>
<accession>A0A2S0P8X0</accession>
<feature type="compositionally biased region" description="Polar residues" evidence="1">
    <location>
        <begin position="62"/>
        <end position="71"/>
    </location>
</feature>
<feature type="signal peptide" evidence="2">
    <location>
        <begin position="1"/>
        <end position="22"/>
    </location>
</feature>